<dbReference type="AlphaFoldDB" id="A0A8T2TIZ7"/>
<dbReference type="Proteomes" id="UP000825935">
    <property type="component" value="Chromosome 12"/>
</dbReference>
<keyword evidence="2" id="KW-1133">Transmembrane helix</keyword>
<keyword evidence="2" id="KW-0812">Transmembrane</keyword>
<dbReference type="OrthoDB" id="1904788at2759"/>
<keyword evidence="2" id="KW-0472">Membrane</keyword>
<keyword evidence="4" id="KW-1185">Reference proteome</keyword>
<comment type="similarity">
    <text evidence="1">Belongs to the 'GDSL' lipolytic enzyme family.</text>
</comment>
<dbReference type="PANTHER" id="PTHR22835:SF659">
    <property type="entry name" value="GDSL LIPASE_ACYLHYDROLASE, PUTATIVE (AFU_ORTHOLOGUE AFUA_2G00510)-RELATED"/>
    <property type="match status" value="1"/>
</dbReference>
<evidence type="ECO:0000313" key="3">
    <source>
        <dbReference type="EMBL" id="KAH7423327.1"/>
    </source>
</evidence>
<dbReference type="Pfam" id="PF00657">
    <property type="entry name" value="Lipase_GDSL"/>
    <property type="match status" value="1"/>
</dbReference>
<reference evidence="3" key="1">
    <citation type="submission" date="2021-08" db="EMBL/GenBank/DDBJ databases">
        <title>WGS assembly of Ceratopteris richardii.</title>
        <authorList>
            <person name="Marchant D.B."/>
            <person name="Chen G."/>
            <person name="Jenkins J."/>
            <person name="Shu S."/>
            <person name="Leebens-Mack J."/>
            <person name="Grimwood J."/>
            <person name="Schmutz J."/>
            <person name="Soltis P."/>
            <person name="Soltis D."/>
            <person name="Chen Z.-H."/>
        </authorList>
    </citation>
    <scope>NUCLEOTIDE SEQUENCE</scope>
    <source>
        <strain evidence="3">Whitten #5841</strain>
        <tissue evidence="3">Leaf</tissue>
    </source>
</reference>
<proteinExistence type="inferred from homology"/>
<comment type="caution">
    <text evidence="3">The sequence shown here is derived from an EMBL/GenBank/DDBJ whole genome shotgun (WGS) entry which is preliminary data.</text>
</comment>
<dbReference type="GO" id="GO:0016788">
    <property type="term" value="F:hydrolase activity, acting on ester bonds"/>
    <property type="evidence" value="ECO:0007669"/>
    <property type="project" value="InterPro"/>
</dbReference>
<dbReference type="InterPro" id="IPR036514">
    <property type="entry name" value="SGNH_hydro_sf"/>
</dbReference>
<gene>
    <name evidence="3" type="ORF">KP509_12G049300</name>
</gene>
<dbReference type="PANTHER" id="PTHR22835">
    <property type="entry name" value="ZINC FINGER FYVE DOMAIN CONTAINING PROTEIN"/>
    <property type="match status" value="1"/>
</dbReference>
<sequence>MFKLKLYKEGVVMSNLKASVPKVLSRKISSVPPRASNCSCPLFIVYLLIMGVSSPIHTVVYGLTMSRPSIFGFGASMIDSGSDFFAMPYRSTADFYPYGSDYFGKPVGRWSNGRTFFDLIMEGLGYNLLDPYLKSTRSDFSCGVNFAYGGTTAKNASSFGELFYSDPITLLVQVDQFRNFQSQVLSNEHGYAAKRKLKEHFSKSIYFLEPGGNDYGYYAFLGDEYDPLESVSETIAAIRQGLKSLYESGGRTFIVMNVTPLGCCPGILSDSRGNGSYDEYGCKLDWIEVVELHNSHLTELLEDLRNTLPDAEWILFDAHDILLDAYRNPQKYGVLYPFKACCGSGGEYNCRHEVACAESPKYVNGTLLQWTKCEDPSLHIIWDTSHTVESFSRHLANGVLLGTHLFPPFNITEAINRN</sequence>
<protein>
    <submittedName>
        <fullName evidence="3">Uncharacterized protein</fullName>
    </submittedName>
</protein>
<evidence type="ECO:0000256" key="1">
    <source>
        <dbReference type="ARBA" id="ARBA00008668"/>
    </source>
</evidence>
<dbReference type="EMBL" id="CM035417">
    <property type="protein sequence ID" value="KAH7423327.1"/>
    <property type="molecule type" value="Genomic_DNA"/>
</dbReference>
<accession>A0A8T2TIZ7</accession>
<evidence type="ECO:0000313" key="4">
    <source>
        <dbReference type="Proteomes" id="UP000825935"/>
    </source>
</evidence>
<feature type="transmembrane region" description="Helical" evidence="2">
    <location>
        <begin position="43"/>
        <end position="63"/>
    </location>
</feature>
<dbReference type="Gene3D" id="3.40.50.1110">
    <property type="entry name" value="SGNH hydrolase"/>
    <property type="match status" value="1"/>
</dbReference>
<name>A0A8T2TIZ7_CERRI</name>
<organism evidence="3 4">
    <name type="scientific">Ceratopteris richardii</name>
    <name type="common">Triangle waterfern</name>
    <dbReference type="NCBI Taxonomy" id="49495"/>
    <lineage>
        <taxon>Eukaryota</taxon>
        <taxon>Viridiplantae</taxon>
        <taxon>Streptophyta</taxon>
        <taxon>Embryophyta</taxon>
        <taxon>Tracheophyta</taxon>
        <taxon>Polypodiopsida</taxon>
        <taxon>Polypodiidae</taxon>
        <taxon>Polypodiales</taxon>
        <taxon>Pteridineae</taxon>
        <taxon>Pteridaceae</taxon>
        <taxon>Parkerioideae</taxon>
        <taxon>Ceratopteris</taxon>
    </lineage>
</organism>
<dbReference type="InterPro" id="IPR001087">
    <property type="entry name" value="GDSL"/>
</dbReference>
<evidence type="ECO:0000256" key="2">
    <source>
        <dbReference type="SAM" id="Phobius"/>
    </source>
</evidence>